<feature type="domain" description="Metal-dependent phosphohydrolase 7TM intracellular" evidence="2">
    <location>
        <begin position="8"/>
        <end position="191"/>
    </location>
</feature>
<gene>
    <name evidence="3" type="ORF">METZ01_LOCUS460837</name>
</gene>
<dbReference type="AlphaFoldDB" id="A0A383AK67"/>
<keyword evidence="1" id="KW-0812">Transmembrane</keyword>
<dbReference type="InterPro" id="IPR011621">
    <property type="entry name" value="Metal-dep_PHydrolase_7TM_intra"/>
</dbReference>
<feature type="non-terminal residue" evidence="3">
    <location>
        <position position="251"/>
    </location>
</feature>
<proteinExistence type="predicted"/>
<evidence type="ECO:0000256" key="1">
    <source>
        <dbReference type="SAM" id="Phobius"/>
    </source>
</evidence>
<keyword evidence="1" id="KW-0472">Membrane</keyword>
<sequence length="251" mass="26451">IFSLGLGALLGGYIYSLQPITRPWRRRLAMITITILGTLLAMRLTLPALLPDDGQQALPYALPLSAVTISVAAIGAPRYAAIVAIGIGLFAGFIGATSSNLAGTELLGTLDALKLAMVYIAGGLAGAIMSERTSNLAQFLLAGLTVGITTMLVLVGFWLLGEPRANETILWILLASTLNGIGSAIIALGIHILIPFMLRVTTRVQLMELTSMNHPLLRRLQEEAPGTYHHSTIVASIAERAAGQIGADSLM</sequence>
<dbReference type="PANTHER" id="PTHR36442">
    <property type="entry name" value="CYCLIC-DI-AMP PHOSPHODIESTERASE PGPH"/>
    <property type="match status" value="1"/>
</dbReference>
<feature type="transmembrane region" description="Helical" evidence="1">
    <location>
        <begin position="81"/>
        <end position="100"/>
    </location>
</feature>
<feature type="non-terminal residue" evidence="3">
    <location>
        <position position="1"/>
    </location>
</feature>
<accession>A0A383AK67</accession>
<dbReference type="PANTHER" id="PTHR36442:SF1">
    <property type="entry name" value="CYCLIC-DI-AMP PHOSPHODIESTERASE PGPH"/>
    <property type="match status" value="1"/>
</dbReference>
<organism evidence="3">
    <name type="scientific">marine metagenome</name>
    <dbReference type="NCBI Taxonomy" id="408172"/>
    <lineage>
        <taxon>unclassified sequences</taxon>
        <taxon>metagenomes</taxon>
        <taxon>ecological metagenomes</taxon>
    </lineage>
</organism>
<evidence type="ECO:0000313" key="3">
    <source>
        <dbReference type="EMBL" id="SVE07983.1"/>
    </source>
</evidence>
<dbReference type="EMBL" id="UINC01192705">
    <property type="protein sequence ID" value="SVE07983.1"/>
    <property type="molecule type" value="Genomic_DNA"/>
</dbReference>
<evidence type="ECO:0000259" key="2">
    <source>
        <dbReference type="Pfam" id="PF07698"/>
    </source>
</evidence>
<dbReference type="InterPro" id="IPR052722">
    <property type="entry name" value="PgpH_phosphodiesterase"/>
</dbReference>
<feature type="transmembrane region" description="Helical" evidence="1">
    <location>
        <begin position="112"/>
        <end position="129"/>
    </location>
</feature>
<keyword evidence="1" id="KW-1133">Transmembrane helix</keyword>
<feature type="transmembrane region" description="Helical" evidence="1">
    <location>
        <begin position="171"/>
        <end position="198"/>
    </location>
</feature>
<feature type="transmembrane region" description="Helical" evidence="1">
    <location>
        <begin position="28"/>
        <end position="45"/>
    </location>
</feature>
<feature type="transmembrane region" description="Helical" evidence="1">
    <location>
        <begin position="136"/>
        <end position="159"/>
    </location>
</feature>
<feature type="transmembrane region" description="Helical" evidence="1">
    <location>
        <begin position="57"/>
        <end position="74"/>
    </location>
</feature>
<dbReference type="Pfam" id="PF07698">
    <property type="entry name" value="7TM-7TMR_HD"/>
    <property type="match status" value="1"/>
</dbReference>
<protein>
    <recommendedName>
        <fullName evidence="2">Metal-dependent phosphohydrolase 7TM intracellular domain-containing protein</fullName>
    </recommendedName>
</protein>
<name>A0A383AK67_9ZZZZ</name>
<reference evidence="3" key="1">
    <citation type="submission" date="2018-05" db="EMBL/GenBank/DDBJ databases">
        <authorList>
            <person name="Lanie J.A."/>
            <person name="Ng W.-L."/>
            <person name="Kazmierczak K.M."/>
            <person name="Andrzejewski T.M."/>
            <person name="Davidsen T.M."/>
            <person name="Wayne K.J."/>
            <person name="Tettelin H."/>
            <person name="Glass J.I."/>
            <person name="Rusch D."/>
            <person name="Podicherti R."/>
            <person name="Tsui H.-C.T."/>
            <person name="Winkler M.E."/>
        </authorList>
    </citation>
    <scope>NUCLEOTIDE SEQUENCE</scope>
</reference>